<name>A0A3R5WI00_9FIRM</name>
<evidence type="ECO:0000256" key="7">
    <source>
        <dbReference type="ARBA" id="ARBA00048807"/>
    </source>
</evidence>
<dbReference type="Proteomes" id="UP000283295">
    <property type="component" value="Unassembled WGS sequence"/>
</dbReference>
<gene>
    <name evidence="10" type="ORF">DWX94_14135</name>
</gene>
<keyword evidence="8" id="KW-0671">Queuosine biosynthesis</keyword>
<evidence type="ECO:0000256" key="9">
    <source>
        <dbReference type="PIRSR" id="PIRSR006113-2"/>
    </source>
</evidence>
<evidence type="ECO:0000256" key="6">
    <source>
        <dbReference type="ARBA" id="ARBA00023239"/>
    </source>
</evidence>
<comment type="pathway">
    <text evidence="1 8">Purine metabolism; 7-cyano-7-deazaguanine biosynthesis.</text>
</comment>
<dbReference type="PANTHER" id="PTHR12589:SF7">
    <property type="entry name" value="6-PYRUVOYL TETRAHYDROBIOPTERIN SYNTHASE"/>
    <property type="match status" value="1"/>
</dbReference>
<keyword evidence="6 8" id="KW-0456">Lyase</keyword>
<dbReference type="GO" id="GO:0070497">
    <property type="term" value="F:6-carboxytetrahydropterin synthase activity"/>
    <property type="evidence" value="ECO:0007669"/>
    <property type="project" value="UniProtKB-EC"/>
</dbReference>
<dbReference type="GO" id="GO:0046872">
    <property type="term" value="F:metal ion binding"/>
    <property type="evidence" value="ECO:0007669"/>
    <property type="project" value="UniProtKB-KW"/>
</dbReference>
<dbReference type="PANTHER" id="PTHR12589">
    <property type="entry name" value="PYRUVOYL TETRAHYDROBIOPTERIN SYNTHASE"/>
    <property type="match status" value="1"/>
</dbReference>
<comment type="catalytic activity">
    <reaction evidence="7 8">
        <text>7,8-dihydroneopterin 3'-triphosphate + H2O = 6-carboxy-5,6,7,8-tetrahydropterin + triphosphate + acetaldehyde + 2 H(+)</text>
        <dbReference type="Rhea" id="RHEA:27966"/>
        <dbReference type="ChEBI" id="CHEBI:15343"/>
        <dbReference type="ChEBI" id="CHEBI:15377"/>
        <dbReference type="ChEBI" id="CHEBI:15378"/>
        <dbReference type="ChEBI" id="CHEBI:18036"/>
        <dbReference type="ChEBI" id="CHEBI:58462"/>
        <dbReference type="ChEBI" id="CHEBI:61032"/>
        <dbReference type="EC" id="4.1.2.50"/>
    </reaction>
</comment>
<dbReference type="PIRSF" id="PIRSF006113">
    <property type="entry name" value="PTP_synth"/>
    <property type="match status" value="1"/>
</dbReference>
<evidence type="ECO:0000256" key="3">
    <source>
        <dbReference type="ARBA" id="ARBA00018141"/>
    </source>
</evidence>
<dbReference type="AlphaFoldDB" id="A0A3R5WI00"/>
<evidence type="ECO:0000313" key="11">
    <source>
        <dbReference type="Proteomes" id="UP000283295"/>
    </source>
</evidence>
<comment type="similarity">
    <text evidence="2 8">Belongs to the PTPS family. QueD subfamily.</text>
</comment>
<dbReference type="SUPFAM" id="SSF55620">
    <property type="entry name" value="Tetrahydrobiopterin biosynthesis enzymes-like"/>
    <property type="match status" value="1"/>
</dbReference>
<proteinExistence type="inferred from homology"/>
<evidence type="ECO:0000256" key="4">
    <source>
        <dbReference type="ARBA" id="ARBA00022723"/>
    </source>
</evidence>
<accession>A0A3R5WI00</accession>
<reference evidence="10 11" key="1">
    <citation type="submission" date="2018-08" db="EMBL/GenBank/DDBJ databases">
        <title>A genome reference for cultivated species of the human gut microbiota.</title>
        <authorList>
            <person name="Zou Y."/>
            <person name="Xue W."/>
            <person name="Luo G."/>
        </authorList>
    </citation>
    <scope>NUCLEOTIDE SEQUENCE [LARGE SCALE GENOMIC DNA]</scope>
    <source>
        <strain evidence="10 11">AF22-21</strain>
    </source>
</reference>
<dbReference type="EMBL" id="QRVK01000075">
    <property type="protein sequence ID" value="RGS35110.1"/>
    <property type="molecule type" value="Genomic_DNA"/>
</dbReference>
<dbReference type="EC" id="4.-.-.-" evidence="8"/>
<dbReference type="InterPro" id="IPR038418">
    <property type="entry name" value="6-PTP_synth/QueD_sf"/>
</dbReference>
<evidence type="ECO:0000256" key="1">
    <source>
        <dbReference type="ARBA" id="ARBA00005061"/>
    </source>
</evidence>
<evidence type="ECO:0000256" key="5">
    <source>
        <dbReference type="ARBA" id="ARBA00022833"/>
    </source>
</evidence>
<dbReference type="Gene3D" id="3.30.479.10">
    <property type="entry name" value="6-pyruvoyl tetrahydropterin synthase/QueD"/>
    <property type="match status" value="1"/>
</dbReference>
<organism evidence="10 11">
    <name type="scientific">Coprococcus eutactus</name>
    <dbReference type="NCBI Taxonomy" id="33043"/>
    <lineage>
        <taxon>Bacteria</taxon>
        <taxon>Bacillati</taxon>
        <taxon>Bacillota</taxon>
        <taxon>Clostridia</taxon>
        <taxon>Lachnospirales</taxon>
        <taxon>Lachnospiraceae</taxon>
        <taxon>Coprococcus</taxon>
    </lineage>
</organism>
<evidence type="ECO:0000256" key="8">
    <source>
        <dbReference type="PIRNR" id="PIRNR006113"/>
    </source>
</evidence>
<feature type="binding site" evidence="9">
    <location>
        <position position="21"/>
    </location>
    <ligand>
        <name>Zn(2+)</name>
        <dbReference type="ChEBI" id="CHEBI:29105"/>
    </ligand>
</feature>
<dbReference type="Pfam" id="PF01242">
    <property type="entry name" value="PTPS"/>
    <property type="match status" value="1"/>
</dbReference>
<comment type="caution">
    <text evidence="10">The sequence shown here is derived from an EMBL/GenBank/DDBJ whole genome shotgun (WGS) entry which is preliminary data.</text>
</comment>
<protein>
    <recommendedName>
        <fullName evidence="3 8">6-carboxy-5,6,7,8-tetrahydropterin synthase</fullName>
        <ecNumber evidence="8">4.-.-.-</ecNumber>
    </recommendedName>
</protein>
<evidence type="ECO:0000313" key="10">
    <source>
        <dbReference type="EMBL" id="RGS35110.1"/>
    </source>
</evidence>
<dbReference type="OrthoDB" id="9804698at2"/>
<evidence type="ECO:0000256" key="2">
    <source>
        <dbReference type="ARBA" id="ARBA00008900"/>
    </source>
</evidence>
<dbReference type="UniPathway" id="UPA00391"/>
<dbReference type="GO" id="GO:0008616">
    <property type="term" value="P:tRNA queuosine(34) biosynthetic process"/>
    <property type="evidence" value="ECO:0007669"/>
    <property type="project" value="UniProtKB-KW"/>
</dbReference>
<dbReference type="InterPro" id="IPR007115">
    <property type="entry name" value="6-PTP_synth/QueD"/>
</dbReference>
<feature type="binding site" evidence="9">
    <location>
        <position position="19"/>
    </location>
    <ligand>
        <name>Zn(2+)</name>
        <dbReference type="ChEBI" id="CHEBI:29105"/>
    </ligand>
</feature>
<keyword evidence="5 8" id="KW-0862">Zinc</keyword>
<sequence>MAELAVERVIDSAHGRKIHGHSFKVNVTFAGTVENDMVSGIDFHDAIDKVNAVLDTIDKKYLNDIEGMGRATVENIAVYIIRHLKGIEGLYAVTVWEGLDRYAKIFANEVD</sequence>
<comment type="cofactor">
    <cofactor evidence="8 9">
        <name>Zn(2+)</name>
        <dbReference type="ChEBI" id="CHEBI:29105"/>
    </cofactor>
    <text evidence="8 9">Binds 1 zinc ion per subunit.</text>
</comment>
<keyword evidence="4 8" id="KW-0479">Metal-binding</keyword>